<keyword evidence="3" id="KW-1185">Reference proteome</keyword>
<dbReference type="GeneID" id="25918185"/>
<accession>A0A0L0F0Z0</accession>
<sequence>MTQPMAEATDHDSHDSQNAHESRPRPLYVVLYSTHALYASVWSLATQTCAHIANPKFTRQ</sequence>
<dbReference type="EMBL" id="KQ253276">
    <property type="protein sequence ID" value="KNC69798.1"/>
    <property type="molecule type" value="Genomic_DNA"/>
</dbReference>
<evidence type="ECO:0000313" key="2">
    <source>
        <dbReference type="EMBL" id="KNC69798.1"/>
    </source>
</evidence>
<name>A0A0L0F0Z0_9EUKA</name>
<dbReference type="RefSeq" id="XP_014143700.1">
    <property type="nucleotide sequence ID" value="XM_014288225.1"/>
</dbReference>
<proteinExistence type="predicted"/>
<feature type="compositionally biased region" description="Basic and acidic residues" evidence="1">
    <location>
        <begin position="8"/>
        <end position="24"/>
    </location>
</feature>
<dbReference type="AlphaFoldDB" id="A0A0L0F0Z0"/>
<feature type="non-terminal residue" evidence="2">
    <location>
        <position position="60"/>
    </location>
</feature>
<organism evidence="2 3">
    <name type="scientific">Sphaeroforma arctica JP610</name>
    <dbReference type="NCBI Taxonomy" id="667725"/>
    <lineage>
        <taxon>Eukaryota</taxon>
        <taxon>Ichthyosporea</taxon>
        <taxon>Ichthyophonida</taxon>
        <taxon>Sphaeroforma</taxon>
    </lineage>
</organism>
<reference evidence="2 3" key="1">
    <citation type="submission" date="2011-02" db="EMBL/GenBank/DDBJ databases">
        <title>The Genome Sequence of Sphaeroforma arctica JP610.</title>
        <authorList>
            <consortium name="The Broad Institute Genome Sequencing Platform"/>
            <person name="Russ C."/>
            <person name="Cuomo C."/>
            <person name="Young S.K."/>
            <person name="Zeng Q."/>
            <person name="Gargeya S."/>
            <person name="Alvarado L."/>
            <person name="Berlin A."/>
            <person name="Chapman S.B."/>
            <person name="Chen Z."/>
            <person name="Freedman E."/>
            <person name="Gellesch M."/>
            <person name="Goldberg J."/>
            <person name="Griggs A."/>
            <person name="Gujja S."/>
            <person name="Heilman E."/>
            <person name="Heiman D."/>
            <person name="Howarth C."/>
            <person name="Mehta T."/>
            <person name="Neiman D."/>
            <person name="Pearson M."/>
            <person name="Roberts A."/>
            <person name="Saif S."/>
            <person name="Shea T."/>
            <person name="Shenoy N."/>
            <person name="Sisk P."/>
            <person name="Stolte C."/>
            <person name="Sykes S."/>
            <person name="White J."/>
            <person name="Yandava C."/>
            <person name="Burger G."/>
            <person name="Gray M.W."/>
            <person name="Holland P.W.H."/>
            <person name="King N."/>
            <person name="Lang F.B.F."/>
            <person name="Roger A.J."/>
            <person name="Ruiz-Trillo I."/>
            <person name="Haas B."/>
            <person name="Nusbaum C."/>
            <person name="Birren B."/>
        </authorList>
    </citation>
    <scope>NUCLEOTIDE SEQUENCE [LARGE SCALE GENOMIC DNA]</scope>
    <source>
        <strain evidence="2 3">JP610</strain>
    </source>
</reference>
<dbReference type="Proteomes" id="UP000054560">
    <property type="component" value="Unassembled WGS sequence"/>
</dbReference>
<gene>
    <name evidence="2" type="ORF">SARC_17681</name>
</gene>
<protein>
    <submittedName>
        <fullName evidence="2">Uncharacterized protein</fullName>
    </submittedName>
</protein>
<feature type="region of interest" description="Disordered" evidence="1">
    <location>
        <begin position="1"/>
        <end position="24"/>
    </location>
</feature>
<evidence type="ECO:0000313" key="3">
    <source>
        <dbReference type="Proteomes" id="UP000054560"/>
    </source>
</evidence>
<evidence type="ECO:0000256" key="1">
    <source>
        <dbReference type="SAM" id="MobiDB-lite"/>
    </source>
</evidence>